<feature type="non-terminal residue" evidence="1">
    <location>
        <position position="1"/>
    </location>
</feature>
<accession>X6MD57</accession>
<proteinExistence type="predicted"/>
<reference evidence="1 2" key="1">
    <citation type="journal article" date="2013" name="Curr. Biol.">
        <title>The Genome of the Foraminiferan Reticulomyxa filosa.</title>
        <authorList>
            <person name="Glockner G."/>
            <person name="Hulsmann N."/>
            <person name="Schleicher M."/>
            <person name="Noegel A.A."/>
            <person name="Eichinger L."/>
            <person name="Gallinger C."/>
            <person name="Pawlowski J."/>
            <person name="Sierra R."/>
            <person name="Euteneuer U."/>
            <person name="Pillet L."/>
            <person name="Moustafa A."/>
            <person name="Platzer M."/>
            <person name="Groth M."/>
            <person name="Szafranski K."/>
            <person name="Schliwa M."/>
        </authorList>
    </citation>
    <scope>NUCLEOTIDE SEQUENCE [LARGE SCALE GENOMIC DNA]</scope>
</reference>
<gene>
    <name evidence="1" type="ORF">RFI_26411</name>
</gene>
<evidence type="ECO:0000313" key="2">
    <source>
        <dbReference type="Proteomes" id="UP000023152"/>
    </source>
</evidence>
<comment type="caution">
    <text evidence="1">The sequence shown here is derived from an EMBL/GenBank/DDBJ whole genome shotgun (WGS) entry which is preliminary data.</text>
</comment>
<organism evidence="1 2">
    <name type="scientific">Reticulomyxa filosa</name>
    <dbReference type="NCBI Taxonomy" id="46433"/>
    <lineage>
        <taxon>Eukaryota</taxon>
        <taxon>Sar</taxon>
        <taxon>Rhizaria</taxon>
        <taxon>Retaria</taxon>
        <taxon>Foraminifera</taxon>
        <taxon>Monothalamids</taxon>
        <taxon>Reticulomyxidae</taxon>
        <taxon>Reticulomyxa</taxon>
    </lineage>
</organism>
<keyword evidence="2" id="KW-1185">Reference proteome</keyword>
<dbReference type="AlphaFoldDB" id="X6MD57"/>
<evidence type="ECO:0000313" key="1">
    <source>
        <dbReference type="EMBL" id="ETO10965.1"/>
    </source>
</evidence>
<dbReference type="Proteomes" id="UP000023152">
    <property type="component" value="Unassembled WGS sequence"/>
</dbReference>
<dbReference type="EMBL" id="ASPP01022929">
    <property type="protein sequence ID" value="ETO10965.1"/>
    <property type="molecule type" value="Genomic_DNA"/>
</dbReference>
<sequence>KKGRKSSSPTIRFNFCCNKNTIRCNLLFNFYTLIYPVSNYFMNCKKYFCMIIFVKRKFENKTRSNESMTKIPSKVGNAQSYNSIATPITFGVSMRLTNYFKKSENKDLFVFEGKKNPLVSSNIIKRHYHMLHREIDGSLYKSSFVVSFLLFSKKEQRQLRIISRLERRKKTEQSLDEVNMPKSAEANVEKKEAKLWRLLSSPSLFHRYRLRVTGKISYRLFLFVFTFQLKYTTQISVAKTLEYFIITTMALYLLLSK</sequence>
<protein>
    <submittedName>
        <fullName evidence="1">Uncharacterized protein</fullName>
    </submittedName>
</protein>
<name>X6MD57_RETFI</name>